<feature type="non-terminal residue" evidence="1">
    <location>
        <position position="1"/>
    </location>
</feature>
<evidence type="ECO:0000313" key="1">
    <source>
        <dbReference type="EMBL" id="CAG8768807.1"/>
    </source>
</evidence>
<sequence length="40" mass="4374">ISLAVCTGFQKVSSRLLVLRLDKGVEVTLLAALSIYGYFE</sequence>
<dbReference type="EMBL" id="CAJVQC010039568">
    <property type="protein sequence ID" value="CAG8768807.1"/>
    <property type="molecule type" value="Genomic_DNA"/>
</dbReference>
<name>A0ACA9QY36_9GLOM</name>
<feature type="non-terminal residue" evidence="1">
    <location>
        <position position="40"/>
    </location>
</feature>
<keyword evidence="2" id="KW-1185">Reference proteome</keyword>
<reference evidence="1" key="1">
    <citation type="submission" date="2021-06" db="EMBL/GenBank/DDBJ databases">
        <authorList>
            <person name="Kallberg Y."/>
            <person name="Tangrot J."/>
            <person name="Rosling A."/>
        </authorList>
    </citation>
    <scope>NUCLEOTIDE SEQUENCE</scope>
    <source>
        <strain evidence="1">MA461A</strain>
    </source>
</reference>
<comment type="caution">
    <text evidence="1">The sequence shown here is derived from an EMBL/GenBank/DDBJ whole genome shotgun (WGS) entry which is preliminary data.</text>
</comment>
<evidence type="ECO:0000313" key="2">
    <source>
        <dbReference type="Proteomes" id="UP000789920"/>
    </source>
</evidence>
<organism evidence="1 2">
    <name type="scientific">Racocetra persica</name>
    <dbReference type="NCBI Taxonomy" id="160502"/>
    <lineage>
        <taxon>Eukaryota</taxon>
        <taxon>Fungi</taxon>
        <taxon>Fungi incertae sedis</taxon>
        <taxon>Mucoromycota</taxon>
        <taxon>Glomeromycotina</taxon>
        <taxon>Glomeromycetes</taxon>
        <taxon>Diversisporales</taxon>
        <taxon>Gigasporaceae</taxon>
        <taxon>Racocetra</taxon>
    </lineage>
</organism>
<gene>
    <name evidence="1" type="ORF">RPERSI_LOCUS16142</name>
</gene>
<proteinExistence type="predicted"/>
<accession>A0ACA9QY36</accession>
<protein>
    <submittedName>
        <fullName evidence="1">8336_t:CDS:1</fullName>
    </submittedName>
</protein>
<dbReference type="Proteomes" id="UP000789920">
    <property type="component" value="Unassembled WGS sequence"/>
</dbReference>